<organism evidence="7 8">
    <name type="scientific">Mycolicibacterium mageritense</name>
    <name type="common">Mycobacterium mageritense</name>
    <dbReference type="NCBI Taxonomy" id="53462"/>
    <lineage>
        <taxon>Bacteria</taxon>
        <taxon>Bacillati</taxon>
        <taxon>Actinomycetota</taxon>
        <taxon>Actinomycetes</taxon>
        <taxon>Mycobacteriales</taxon>
        <taxon>Mycobacteriaceae</taxon>
        <taxon>Mycolicibacterium</taxon>
    </lineage>
</organism>
<evidence type="ECO:0000256" key="1">
    <source>
        <dbReference type="ARBA" id="ARBA00009437"/>
    </source>
</evidence>
<dbReference type="Gene3D" id="3.40.190.290">
    <property type="match status" value="1"/>
</dbReference>
<name>A0AAI8TSF6_MYCME</name>
<dbReference type="PRINTS" id="PR00039">
    <property type="entry name" value="HTHLYSR"/>
</dbReference>
<evidence type="ECO:0000256" key="3">
    <source>
        <dbReference type="ARBA" id="ARBA00023125"/>
    </source>
</evidence>
<dbReference type="Gene3D" id="1.10.10.10">
    <property type="entry name" value="Winged helix-like DNA-binding domain superfamily/Winged helix DNA-binding domain"/>
    <property type="match status" value="1"/>
</dbReference>
<keyword evidence="4" id="KW-0010">Activator</keyword>
<dbReference type="Proteomes" id="UP001241092">
    <property type="component" value="Chromosome"/>
</dbReference>
<dbReference type="InterPro" id="IPR000847">
    <property type="entry name" value="LysR_HTH_N"/>
</dbReference>
<evidence type="ECO:0000313" key="8">
    <source>
        <dbReference type="Proteomes" id="UP001241092"/>
    </source>
</evidence>
<dbReference type="SUPFAM" id="SSF53850">
    <property type="entry name" value="Periplasmic binding protein-like II"/>
    <property type="match status" value="1"/>
</dbReference>
<dbReference type="InterPro" id="IPR036390">
    <property type="entry name" value="WH_DNA-bd_sf"/>
</dbReference>
<dbReference type="Pfam" id="PF03466">
    <property type="entry name" value="LysR_substrate"/>
    <property type="match status" value="1"/>
</dbReference>
<accession>A0AAI8TSF6</accession>
<keyword evidence="3" id="KW-0238">DNA-binding</keyword>
<dbReference type="GO" id="GO:0003677">
    <property type="term" value="F:DNA binding"/>
    <property type="evidence" value="ECO:0007669"/>
    <property type="project" value="UniProtKB-KW"/>
</dbReference>
<dbReference type="GO" id="GO:0003700">
    <property type="term" value="F:DNA-binding transcription factor activity"/>
    <property type="evidence" value="ECO:0007669"/>
    <property type="project" value="InterPro"/>
</dbReference>
<dbReference type="Pfam" id="PF00126">
    <property type="entry name" value="HTH_1"/>
    <property type="match status" value="1"/>
</dbReference>
<dbReference type="AlphaFoldDB" id="A0AAI8TSF6"/>
<reference evidence="7" key="1">
    <citation type="submission" date="2023-03" db="EMBL/GenBank/DDBJ databases">
        <title>Draft genome sequence of a Mycolicibacterium mageritense strain H4_3_1 isolated from a hybrid biological-inorganic system reactor.</title>
        <authorList>
            <person name="Feng X."/>
            <person name="Kazama D."/>
            <person name="Sato K."/>
            <person name="Kobayashi H."/>
        </authorList>
    </citation>
    <scope>NUCLEOTIDE SEQUENCE</scope>
    <source>
        <strain evidence="7">H4_3_1</strain>
    </source>
</reference>
<dbReference type="InterPro" id="IPR005119">
    <property type="entry name" value="LysR_subst-bd"/>
</dbReference>
<dbReference type="PROSITE" id="PS50931">
    <property type="entry name" value="HTH_LYSR"/>
    <property type="match status" value="1"/>
</dbReference>
<dbReference type="PANTHER" id="PTHR30346">
    <property type="entry name" value="TRANSCRIPTIONAL DUAL REGULATOR HCAR-RELATED"/>
    <property type="match status" value="1"/>
</dbReference>
<dbReference type="SUPFAM" id="SSF46785">
    <property type="entry name" value="Winged helix' DNA-binding domain"/>
    <property type="match status" value="1"/>
</dbReference>
<evidence type="ECO:0000259" key="6">
    <source>
        <dbReference type="PROSITE" id="PS50931"/>
    </source>
</evidence>
<dbReference type="GO" id="GO:0032993">
    <property type="term" value="C:protein-DNA complex"/>
    <property type="evidence" value="ECO:0007669"/>
    <property type="project" value="TreeGrafter"/>
</dbReference>
<keyword evidence="5" id="KW-0804">Transcription</keyword>
<dbReference type="InterPro" id="IPR036388">
    <property type="entry name" value="WH-like_DNA-bd_sf"/>
</dbReference>
<sequence>MIGTYDHQVIDFRHLAALQAIAEEGTFGRAAARLGYTQSTLSQQIRALERKVGGVLFDRPRGPKPPQLTPLGRLVLSEGGQLLARYDGLVSSIERFKAGDGRVDIGTFQTVTNVLLPPVMRQLRKEHPHCDIRLYEEETARPALGELDLMFFDGPGGDDVDSRLLLEDDHVLIARRGDLPAGPVRLQSLDAVPMVALPAICDQARVEAAFAAAHVVPRIVFRTADNQAVVSTVRAGLGWAVMPVLACDVRPDDSELSLHPLTPRLPRRPIYVLTAGALSPLATRVVELARRAAADLVASRPRGPGERVLIPRASARRSGYPYTQTRADGMGVTPVDA</sequence>
<feature type="domain" description="HTH lysR-type" evidence="6">
    <location>
        <begin position="10"/>
        <end position="69"/>
    </location>
</feature>
<evidence type="ECO:0000256" key="2">
    <source>
        <dbReference type="ARBA" id="ARBA00023015"/>
    </source>
</evidence>
<proteinExistence type="inferred from homology"/>
<dbReference type="EMBL" id="AP027452">
    <property type="protein sequence ID" value="BDY28125.1"/>
    <property type="molecule type" value="Genomic_DNA"/>
</dbReference>
<dbReference type="PANTHER" id="PTHR30346:SF28">
    <property type="entry name" value="HTH-TYPE TRANSCRIPTIONAL REGULATOR CYNR"/>
    <property type="match status" value="1"/>
</dbReference>
<gene>
    <name evidence="7" type="primary">argP_1</name>
    <name evidence="7" type="ORF">hbim_02055</name>
</gene>
<evidence type="ECO:0000313" key="7">
    <source>
        <dbReference type="EMBL" id="BDY28125.1"/>
    </source>
</evidence>
<comment type="similarity">
    <text evidence="1">Belongs to the LysR transcriptional regulatory family.</text>
</comment>
<evidence type="ECO:0000256" key="5">
    <source>
        <dbReference type="ARBA" id="ARBA00023163"/>
    </source>
</evidence>
<protein>
    <submittedName>
        <fullName evidence="7">HTH-type transcriptional regulator ArgP</fullName>
    </submittedName>
</protein>
<evidence type="ECO:0000256" key="4">
    <source>
        <dbReference type="ARBA" id="ARBA00023159"/>
    </source>
</evidence>
<dbReference type="CDD" id="cd05466">
    <property type="entry name" value="PBP2_LTTR_substrate"/>
    <property type="match status" value="1"/>
</dbReference>
<keyword evidence="2" id="KW-0805">Transcription regulation</keyword>